<dbReference type="GO" id="GO:0004143">
    <property type="term" value="F:ATP-dependent diacylglycerol kinase activity"/>
    <property type="evidence" value="ECO:0007669"/>
    <property type="project" value="UniProtKB-EC"/>
</dbReference>
<keyword evidence="5" id="KW-0418">Kinase</keyword>
<comment type="similarity">
    <text evidence="1">Belongs to the eukaryotic diacylglycerol kinase family.</text>
</comment>
<dbReference type="Gene3D" id="3.40.50.10330">
    <property type="entry name" value="Probable inorganic polyphosphate/atp-NAD kinase, domain 1"/>
    <property type="match status" value="1"/>
</dbReference>
<proteinExistence type="inferred from homology"/>
<dbReference type="Proteomes" id="UP000603453">
    <property type="component" value="Unassembled WGS sequence"/>
</dbReference>
<keyword evidence="6" id="KW-0067">ATP-binding</keyword>
<evidence type="ECO:0000256" key="6">
    <source>
        <dbReference type="ARBA" id="ARBA00022840"/>
    </source>
</evidence>
<dbReference type="InterPro" id="IPR017438">
    <property type="entry name" value="ATP-NAD_kinase_N"/>
</dbReference>
<keyword evidence="3" id="KW-0808">Transferase</keyword>
<dbReference type="EC" id="2.7.1.107" evidence="2"/>
<feature type="region of interest" description="Disordered" evidence="7">
    <location>
        <begin position="56"/>
        <end position="82"/>
    </location>
</feature>
<keyword evidence="10" id="KW-1185">Reference proteome</keyword>
<protein>
    <recommendedName>
        <fullName evidence="2">diacylglycerol kinase (ATP)</fullName>
        <ecNumber evidence="2">2.7.1.107</ecNumber>
    </recommendedName>
</protein>
<dbReference type="InterPro" id="IPR001206">
    <property type="entry name" value="Diacylglycerol_kinase_cat_dom"/>
</dbReference>
<dbReference type="PROSITE" id="PS50146">
    <property type="entry name" value="DAGK"/>
    <property type="match status" value="1"/>
</dbReference>
<dbReference type="OrthoDB" id="242257at2759"/>
<comment type="caution">
    <text evidence="9">The sequence shown here is derived from an EMBL/GenBank/DDBJ whole genome shotgun (WGS) entry which is preliminary data.</text>
</comment>
<evidence type="ECO:0000256" key="3">
    <source>
        <dbReference type="ARBA" id="ARBA00022679"/>
    </source>
</evidence>
<dbReference type="PANTHER" id="PTHR11255:SF121">
    <property type="entry name" value="DIACYLGLYCEROL KINASE (ATP)"/>
    <property type="match status" value="1"/>
</dbReference>
<feature type="compositionally biased region" description="Basic and acidic residues" evidence="7">
    <location>
        <begin position="288"/>
        <end position="307"/>
    </location>
</feature>
<keyword evidence="4" id="KW-0547">Nucleotide-binding</keyword>
<dbReference type="InterPro" id="IPR037607">
    <property type="entry name" value="DGK"/>
</dbReference>
<dbReference type="GO" id="GO:0007200">
    <property type="term" value="P:phospholipase C-activating G protein-coupled receptor signaling pathway"/>
    <property type="evidence" value="ECO:0007669"/>
    <property type="project" value="InterPro"/>
</dbReference>
<dbReference type="GO" id="GO:0005524">
    <property type="term" value="F:ATP binding"/>
    <property type="evidence" value="ECO:0007669"/>
    <property type="project" value="UniProtKB-KW"/>
</dbReference>
<dbReference type="InterPro" id="IPR016064">
    <property type="entry name" value="NAD/diacylglycerol_kinase_sf"/>
</dbReference>
<dbReference type="Pfam" id="PF00781">
    <property type="entry name" value="DAGK_cat"/>
    <property type="match status" value="1"/>
</dbReference>
<evidence type="ECO:0000256" key="1">
    <source>
        <dbReference type="ARBA" id="ARBA00009280"/>
    </source>
</evidence>
<evidence type="ECO:0000256" key="2">
    <source>
        <dbReference type="ARBA" id="ARBA00012133"/>
    </source>
</evidence>
<evidence type="ECO:0000313" key="9">
    <source>
        <dbReference type="EMBL" id="KAG2203942.1"/>
    </source>
</evidence>
<evidence type="ECO:0000256" key="4">
    <source>
        <dbReference type="ARBA" id="ARBA00022741"/>
    </source>
</evidence>
<feature type="compositionally biased region" description="Polar residues" evidence="7">
    <location>
        <begin position="56"/>
        <end position="68"/>
    </location>
</feature>
<dbReference type="EMBL" id="JAEPRD010000048">
    <property type="protein sequence ID" value="KAG2203942.1"/>
    <property type="molecule type" value="Genomic_DNA"/>
</dbReference>
<dbReference type="AlphaFoldDB" id="A0A8H7R3S7"/>
<feature type="region of interest" description="Disordered" evidence="7">
    <location>
        <begin position="286"/>
        <end position="307"/>
    </location>
</feature>
<accession>A0A8H7R3S7</accession>
<name>A0A8H7R3S7_9FUNG</name>
<reference evidence="9" key="1">
    <citation type="submission" date="2020-12" db="EMBL/GenBank/DDBJ databases">
        <title>Metabolic potential, ecology and presence of endohyphal bacteria is reflected in genomic diversity of Mucoromycotina.</title>
        <authorList>
            <person name="Muszewska A."/>
            <person name="Okrasinska A."/>
            <person name="Steczkiewicz K."/>
            <person name="Drgas O."/>
            <person name="Orlowska M."/>
            <person name="Perlinska-Lenart U."/>
            <person name="Aleksandrzak-Piekarczyk T."/>
            <person name="Szatraj K."/>
            <person name="Zielenkiewicz U."/>
            <person name="Pilsyk S."/>
            <person name="Malc E."/>
            <person name="Mieczkowski P."/>
            <person name="Kruszewska J.S."/>
            <person name="Biernat P."/>
            <person name="Pawlowska J."/>
        </authorList>
    </citation>
    <scope>NUCLEOTIDE SEQUENCE</scope>
    <source>
        <strain evidence="9">WA0000017839</strain>
    </source>
</reference>
<evidence type="ECO:0000256" key="5">
    <source>
        <dbReference type="ARBA" id="ARBA00022777"/>
    </source>
</evidence>
<feature type="domain" description="DAGKc" evidence="8">
    <location>
        <begin position="194"/>
        <end position="278"/>
    </location>
</feature>
<dbReference type="PANTHER" id="PTHR11255">
    <property type="entry name" value="DIACYLGLYCEROL KINASE"/>
    <property type="match status" value="1"/>
</dbReference>
<organism evidence="9 10">
    <name type="scientific">Mucor saturninus</name>
    <dbReference type="NCBI Taxonomy" id="64648"/>
    <lineage>
        <taxon>Eukaryota</taxon>
        <taxon>Fungi</taxon>
        <taxon>Fungi incertae sedis</taxon>
        <taxon>Mucoromycota</taxon>
        <taxon>Mucoromycotina</taxon>
        <taxon>Mucoromycetes</taxon>
        <taxon>Mucorales</taxon>
        <taxon>Mucorineae</taxon>
        <taxon>Mucoraceae</taxon>
        <taxon>Mucor</taxon>
    </lineage>
</organism>
<sequence length="585" mass="65800">MLDMNTPEHTAYAPNNQYEMPTQGPQGAQGAQVANPVYNNNVNTQLPISESESICNGSLDESSLSQSGKGHKIKNSVKLNDTPTEGRPSTYLFIFVNPLSGDRKGSDLVSLSIQHFRLRKFPQVQVEIHNILDDEDRANGVKNIQLVEEKVNLGQVPPNPVSVDDSSSNSNTSKVEKGVLSEAVQTRQIHVWSAGGDGTVMSVFELLVAHKINLDLVFFSCIPFGTGNDFSQVLGWGRTLPDKNILGQKLQNLEDLISDRLEKSEAARLDIWQIKMTSHPEGFVRQAGPKERKDGHDVAEVKEPKDKDQTTLIRKMSNYMSIGVQGFVGSGFEAHRAGNRLANMFVYAHESSKWVFWRRFPDLTRFIKNLTQDGKILLDCPTPDEKNRNKRASTCSATGAPEMRNDPIDFVIQNIPHIWGREVDLWGEATSGLESVANRSGNTDPENWVPQRANDGKLEVMTIENMTSYLKKLANIRDHVSRIGQFDSPFEINFREPAEHQRELEKAQSASAWEKAKAFMKDRTRHKYEKDNVICIMCDGEFYEIKDPKTIGFVRFAQIWTLGRNDEQNQGRLVADELNAQDDNL</sequence>
<evidence type="ECO:0000259" key="8">
    <source>
        <dbReference type="PROSITE" id="PS50146"/>
    </source>
</evidence>
<evidence type="ECO:0000256" key="7">
    <source>
        <dbReference type="SAM" id="MobiDB-lite"/>
    </source>
</evidence>
<dbReference type="InterPro" id="IPR000756">
    <property type="entry name" value="Diacylglycerol_kin_accessory"/>
</dbReference>
<evidence type="ECO:0000313" key="10">
    <source>
        <dbReference type="Proteomes" id="UP000603453"/>
    </source>
</evidence>
<dbReference type="Pfam" id="PF00609">
    <property type="entry name" value="DAGK_acc"/>
    <property type="match status" value="1"/>
</dbReference>
<gene>
    <name evidence="9" type="ORF">INT47_007525</name>
</gene>
<dbReference type="GO" id="GO:0016020">
    <property type="term" value="C:membrane"/>
    <property type="evidence" value="ECO:0007669"/>
    <property type="project" value="TreeGrafter"/>
</dbReference>
<dbReference type="SUPFAM" id="SSF111331">
    <property type="entry name" value="NAD kinase/diacylglycerol kinase-like"/>
    <property type="match status" value="1"/>
</dbReference>
<dbReference type="SMART" id="SM00046">
    <property type="entry name" value="DAGKc"/>
    <property type="match status" value="1"/>
</dbReference>